<sequence>MQTDKDFFKLMKESYSTEPRKAFVSDTEYILRKNAKRLNRKRTFKIVSITASSVLVFVISILWLFSFPETEQKSSLIGENSRDEPFIYIYHTHNQESFNSVTKTVDANGAFHPSTNITLVGEKLSQALNNKSIITLHEKRDVMKELGEKGLSYEESYAVSREFLQSTLEENPSIKMIFDIHRDSQPRDVTTATINGDDYAKISFIVSKTSERYIENLKFALAIHTLMEEEYPGLSRGVIEKSAAENQNTYNQDLRNESLLMEIGGVDNTLEEEYRAIDILADVIGKIIKKRE</sequence>
<proteinExistence type="predicted"/>
<dbReference type="EMBL" id="SWBM01000001">
    <property type="protein sequence ID" value="TKC18850.1"/>
    <property type="molecule type" value="Genomic_DNA"/>
</dbReference>
<dbReference type="Proteomes" id="UP000307756">
    <property type="component" value="Unassembled WGS sequence"/>
</dbReference>
<reference evidence="2 3" key="1">
    <citation type="journal article" date="2011" name="J. Microbiol.">
        <title>Bacillus kyonggiensis sp. nov., isolated from soil of a lettuce field.</title>
        <authorList>
            <person name="Dong K."/>
            <person name="Lee S."/>
        </authorList>
    </citation>
    <scope>NUCLEOTIDE SEQUENCE [LARGE SCALE GENOMIC DNA]</scope>
    <source>
        <strain evidence="2 3">NB22</strain>
    </source>
</reference>
<evidence type="ECO:0000313" key="3">
    <source>
        <dbReference type="Proteomes" id="UP000307756"/>
    </source>
</evidence>
<dbReference type="AlphaFoldDB" id="A0A4V5P376"/>
<dbReference type="NCBIfam" id="TIGR02867">
    <property type="entry name" value="spore_II_P"/>
    <property type="match status" value="1"/>
</dbReference>
<accession>A0A4V5P376</accession>
<dbReference type="InterPro" id="IPR010897">
    <property type="entry name" value="Spore_II_P"/>
</dbReference>
<comment type="caution">
    <text evidence="2">The sequence shown here is derived from an EMBL/GenBank/DDBJ whole genome shotgun (WGS) entry which is preliminary data.</text>
</comment>
<feature type="transmembrane region" description="Helical" evidence="1">
    <location>
        <begin position="46"/>
        <end position="65"/>
    </location>
</feature>
<dbReference type="RefSeq" id="WP_136829543.1">
    <property type="nucleotide sequence ID" value="NZ_SWBM01000001.1"/>
</dbReference>
<keyword evidence="1" id="KW-0472">Membrane</keyword>
<evidence type="ECO:0000256" key="1">
    <source>
        <dbReference type="SAM" id="Phobius"/>
    </source>
</evidence>
<keyword evidence="1" id="KW-0812">Transmembrane</keyword>
<dbReference type="Pfam" id="PF07454">
    <property type="entry name" value="SpoIIP"/>
    <property type="match status" value="1"/>
</dbReference>
<dbReference type="OrthoDB" id="1633470at2"/>
<protein>
    <submittedName>
        <fullName evidence="2">Stage II sporulation protein P</fullName>
    </submittedName>
</protein>
<gene>
    <name evidence="2" type="ORF">FA727_04655</name>
</gene>
<keyword evidence="1" id="KW-1133">Transmembrane helix</keyword>
<keyword evidence="3" id="KW-1185">Reference proteome</keyword>
<name>A0A4V5P376_9BACI</name>
<evidence type="ECO:0000313" key="2">
    <source>
        <dbReference type="EMBL" id="TKC18850.1"/>
    </source>
</evidence>
<organism evidence="2 3">
    <name type="scientific">Robertmurraya kyonggiensis</name>
    <dbReference type="NCBI Taxonomy" id="1037680"/>
    <lineage>
        <taxon>Bacteria</taxon>
        <taxon>Bacillati</taxon>
        <taxon>Bacillota</taxon>
        <taxon>Bacilli</taxon>
        <taxon>Bacillales</taxon>
        <taxon>Bacillaceae</taxon>
        <taxon>Robertmurraya</taxon>
    </lineage>
</organism>